<organism evidence="3 4">
    <name type="scientific">Oscillochloris trichoides DG-6</name>
    <dbReference type="NCBI Taxonomy" id="765420"/>
    <lineage>
        <taxon>Bacteria</taxon>
        <taxon>Bacillati</taxon>
        <taxon>Chloroflexota</taxon>
        <taxon>Chloroflexia</taxon>
        <taxon>Chloroflexales</taxon>
        <taxon>Chloroflexineae</taxon>
        <taxon>Oscillochloridaceae</taxon>
        <taxon>Oscillochloris</taxon>
    </lineage>
</organism>
<evidence type="ECO:0000313" key="4">
    <source>
        <dbReference type="Proteomes" id="UP000054010"/>
    </source>
</evidence>
<keyword evidence="4" id="KW-1185">Reference proteome</keyword>
<dbReference type="EMBL" id="ADVR01000122">
    <property type="protein sequence ID" value="EFO79160.1"/>
    <property type="molecule type" value="Genomic_DNA"/>
</dbReference>
<dbReference type="GO" id="GO:0016491">
    <property type="term" value="F:oxidoreductase activity"/>
    <property type="evidence" value="ECO:0007669"/>
    <property type="project" value="InterPro"/>
</dbReference>
<evidence type="ECO:0000259" key="2">
    <source>
        <dbReference type="PROSITE" id="PS51002"/>
    </source>
</evidence>
<evidence type="ECO:0000313" key="3">
    <source>
        <dbReference type="EMBL" id="EFO79160.1"/>
    </source>
</evidence>
<sequence>MAWFSRLIYRSGPPPEDRHRMRAVANSLILHLHPPRVAAGALRFPRTWGLGGISALLTMVLVVSGVLLMFRYDASVERAYSSVQALETVVPFGSLLRAIHHWAGNLLVITAVLHLVRVFAAGGFRAERRMNWLIGLGLLLLVLVFNFTGYLLPWDQLAFWAITVGTGLLTYMPLLGQPISDFLLGGPEVAQPALRNFYALHVALLPVILIFGLSYHFWRVRKDGGVTLPAESTPAPRLTTIPHLVHIELGVALITLTGLFIFAMLVPAPLEDLANPAHPPNPAKAAWYFLGVQELLLHMHPLAALLLTLIGGLGLALLPLWDRDTADEGIYFRSPTGRLAGAIGALWGLLFTPLLVLVDEYWLDLPTLLVLLPTLVSNGLLPLLLTLAGLAAIYAGLRSGLRARHSEALVGLLSFVGVALLVLTAVGIWLRGENMALIWPW</sequence>
<dbReference type="STRING" id="765420.OSCT_2993"/>
<feature type="transmembrane region" description="Helical" evidence="1">
    <location>
        <begin position="48"/>
        <end position="70"/>
    </location>
</feature>
<keyword evidence="1" id="KW-0812">Transmembrane</keyword>
<dbReference type="PANTHER" id="PTHR19271">
    <property type="entry name" value="CYTOCHROME B"/>
    <property type="match status" value="1"/>
</dbReference>
<dbReference type="HOGENOM" id="CLU_031114_4_2_0"/>
<dbReference type="Proteomes" id="UP000054010">
    <property type="component" value="Unassembled WGS sequence"/>
</dbReference>
<gene>
    <name evidence="3" type="ORF">OSCT_2993</name>
</gene>
<dbReference type="GO" id="GO:0009055">
    <property type="term" value="F:electron transfer activity"/>
    <property type="evidence" value="ECO:0007669"/>
    <property type="project" value="InterPro"/>
</dbReference>
<feature type="transmembrane region" description="Helical" evidence="1">
    <location>
        <begin position="297"/>
        <end position="318"/>
    </location>
</feature>
<protein>
    <submittedName>
        <fullName evidence="3">Cytochrome b/b6 domain protein</fullName>
    </submittedName>
</protein>
<dbReference type="InterPro" id="IPR016174">
    <property type="entry name" value="Di-haem_cyt_TM"/>
</dbReference>
<dbReference type="Pfam" id="PF00033">
    <property type="entry name" value="Cytochrome_B"/>
    <property type="match status" value="1"/>
</dbReference>
<feature type="transmembrane region" description="Helical" evidence="1">
    <location>
        <begin position="244"/>
        <end position="266"/>
    </location>
</feature>
<keyword evidence="1" id="KW-0472">Membrane</keyword>
<dbReference type="OrthoDB" id="9804503at2"/>
<name>E1II42_9CHLR</name>
<feature type="transmembrane region" description="Helical" evidence="1">
    <location>
        <begin position="339"/>
        <end position="358"/>
    </location>
</feature>
<dbReference type="eggNOG" id="COG1290">
    <property type="taxonomic scope" value="Bacteria"/>
</dbReference>
<dbReference type="InterPro" id="IPR005797">
    <property type="entry name" value="Cyt_b/b6_N"/>
</dbReference>
<dbReference type="SUPFAM" id="SSF81342">
    <property type="entry name" value="Transmembrane di-heme cytochromes"/>
    <property type="match status" value="1"/>
</dbReference>
<comment type="caution">
    <text evidence="3">The sequence shown here is derived from an EMBL/GenBank/DDBJ whole genome shotgun (WGS) entry which is preliminary data.</text>
</comment>
<feature type="transmembrane region" description="Helical" evidence="1">
    <location>
        <begin position="196"/>
        <end position="218"/>
    </location>
</feature>
<evidence type="ECO:0000256" key="1">
    <source>
        <dbReference type="SAM" id="Phobius"/>
    </source>
</evidence>
<dbReference type="PROSITE" id="PS51002">
    <property type="entry name" value="CYTB_NTER"/>
    <property type="match status" value="1"/>
</dbReference>
<dbReference type="InterPro" id="IPR027387">
    <property type="entry name" value="Cytb/b6-like_sf"/>
</dbReference>
<dbReference type="PANTHER" id="PTHR19271:SF16">
    <property type="entry name" value="CYTOCHROME B"/>
    <property type="match status" value="1"/>
</dbReference>
<dbReference type="GO" id="GO:0016020">
    <property type="term" value="C:membrane"/>
    <property type="evidence" value="ECO:0007669"/>
    <property type="project" value="InterPro"/>
</dbReference>
<feature type="transmembrane region" description="Helical" evidence="1">
    <location>
        <begin position="132"/>
        <end position="152"/>
    </location>
</feature>
<dbReference type="GO" id="GO:0022904">
    <property type="term" value="P:respiratory electron transport chain"/>
    <property type="evidence" value="ECO:0007669"/>
    <property type="project" value="InterPro"/>
</dbReference>
<reference evidence="3 4" key="1">
    <citation type="journal article" date="2011" name="J. Bacteriol.">
        <title>Draft genome sequence of the anoxygenic filamentous phototrophic bacterium Oscillochloris trichoides subsp. DG-6.</title>
        <authorList>
            <person name="Kuznetsov B.B."/>
            <person name="Ivanovsky R.N."/>
            <person name="Keppen O.I."/>
            <person name="Sukhacheva M.V."/>
            <person name="Bumazhkin B.K."/>
            <person name="Patutina E.O."/>
            <person name="Beletsky A.V."/>
            <person name="Mardanov A.V."/>
            <person name="Baslerov R.V."/>
            <person name="Panteleeva A.N."/>
            <person name="Kolganova T.V."/>
            <person name="Ravin N.V."/>
            <person name="Skryabin K.G."/>
        </authorList>
    </citation>
    <scope>NUCLEOTIDE SEQUENCE [LARGE SCALE GENOMIC DNA]</scope>
    <source>
        <strain evidence="3 4">DG-6</strain>
    </source>
</reference>
<proteinExistence type="predicted"/>
<feature type="transmembrane region" description="Helical" evidence="1">
    <location>
        <begin position="370"/>
        <end position="397"/>
    </location>
</feature>
<feature type="domain" description="Cytochrome b/b6 N-terminal region profile" evidence="2">
    <location>
        <begin position="1"/>
        <end position="229"/>
    </location>
</feature>
<dbReference type="AlphaFoldDB" id="E1II42"/>
<accession>E1II42</accession>
<feature type="transmembrane region" description="Helical" evidence="1">
    <location>
        <begin position="409"/>
        <end position="430"/>
    </location>
</feature>
<keyword evidence="1" id="KW-1133">Transmembrane helix</keyword>
<feature type="transmembrane region" description="Helical" evidence="1">
    <location>
        <begin position="102"/>
        <end position="120"/>
    </location>
</feature>
<dbReference type="Gene3D" id="1.20.810.10">
    <property type="entry name" value="Cytochrome Bc1 Complex, Chain C"/>
    <property type="match status" value="1"/>
</dbReference>